<name>A0ABC9VFG4_9BACL</name>
<comment type="caution">
    <text evidence="2">The sequence shown here is derived from an EMBL/GenBank/DDBJ whole genome shotgun (WGS) entry which is preliminary data.</text>
</comment>
<feature type="transmembrane region" description="Helical" evidence="1">
    <location>
        <begin position="79"/>
        <end position="97"/>
    </location>
</feature>
<dbReference type="AlphaFoldDB" id="A0ABC9VFG4"/>
<reference evidence="2 3" key="1">
    <citation type="journal article" date="2014" name="Appl. Microbiol. Biotechnol.">
        <title>Transformable facultative thermophile Geobacillus stearothermophilus NUB3621 as a host strain for metabolic engineering.</title>
        <authorList>
            <person name="Blanchard K."/>
            <person name="Robic S."/>
            <person name="Matsumura I."/>
        </authorList>
    </citation>
    <scope>NUCLEOTIDE SEQUENCE [LARGE SCALE GENOMIC DNA]</scope>
    <source>
        <strain evidence="2 3">NUB3621</strain>
    </source>
</reference>
<keyword evidence="1" id="KW-1133">Transmembrane helix</keyword>
<keyword evidence="1" id="KW-0812">Transmembrane</keyword>
<evidence type="ECO:0000313" key="3">
    <source>
        <dbReference type="Proteomes" id="UP000023566"/>
    </source>
</evidence>
<feature type="transmembrane region" description="Helical" evidence="1">
    <location>
        <begin position="48"/>
        <end position="67"/>
    </location>
</feature>
<keyword evidence="3" id="KW-1185">Reference proteome</keyword>
<proteinExistence type="predicted"/>
<gene>
    <name evidence="2" type="ORF">H839_06189</name>
</gene>
<protein>
    <submittedName>
        <fullName evidence="2">Uncharacterized protein</fullName>
    </submittedName>
</protein>
<feature type="transmembrane region" description="Helical" evidence="1">
    <location>
        <begin position="103"/>
        <end position="119"/>
    </location>
</feature>
<dbReference type="Proteomes" id="UP000023566">
    <property type="component" value="Chromosome"/>
</dbReference>
<sequence>MFKRKALAALYTSILLTIGLEVFSLSLIEDYEDYTDALSEAIISAPFILFYALIGNFVYGLPVSLFAEYITKSMEGRKQLLFSFSIHVFFGLITIFFLDRLGISAIISSILFFLIDVRLKNK</sequence>
<accession>A0ABC9VFG4</accession>
<organism evidence="2 3">
    <name type="scientific">Parageobacillus genomosp. 1</name>
    <dbReference type="NCBI Taxonomy" id="1295642"/>
    <lineage>
        <taxon>Bacteria</taxon>
        <taxon>Bacillati</taxon>
        <taxon>Bacillota</taxon>
        <taxon>Bacilli</taxon>
        <taxon>Bacillales</taxon>
        <taxon>Anoxybacillaceae</taxon>
        <taxon>Parageobacillus</taxon>
    </lineage>
</organism>
<dbReference type="RefSeq" id="WP_043904356.1">
    <property type="nucleotide sequence ID" value="NZ_CM002692.1"/>
</dbReference>
<evidence type="ECO:0000256" key="1">
    <source>
        <dbReference type="SAM" id="Phobius"/>
    </source>
</evidence>
<dbReference type="EMBL" id="AOTZ01000004">
    <property type="protein sequence ID" value="EZP77209.1"/>
    <property type="molecule type" value="Genomic_DNA"/>
</dbReference>
<evidence type="ECO:0000313" key="2">
    <source>
        <dbReference type="EMBL" id="EZP77209.1"/>
    </source>
</evidence>
<keyword evidence="1" id="KW-0472">Membrane</keyword>